<evidence type="ECO:0000256" key="1">
    <source>
        <dbReference type="SAM" id="Phobius"/>
    </source>
</evidence>
<evidence type="ECO:0000313" key="2">
    <source>
        <dbReference type="EMBL" id="TVZ01532.1"/>
    </source>
</evidence>
<name>A0A6P2BR77_9ACTN</name>
<keyword evidence="3" id="KW-1185">Reference proteome</keyword>
<keyword evidence="1" id="KW-0812">Transmembrane</keyword>
<gene>
    <name evidence="2" type="ORF">EAS64_28970</name>
</gene>
<reference evidence="2 3" key="1">
    <citation type="submission" date="2018-11" db="EMBL/GenBank/DDBJ databases">
        <title>Trebonia kvetii gen.nov., sp.nov., a novel acidophilic actinobacterium, and proposal of the new actinobacterial family Treboniaceae fam. nov.</title>
        <authorList>
            <person name="Rapoport D."/>
            <person name="Sagova-Mareckova M."/>
            <person name="Sedlacek I."/>
            <person name="Provaznik J."/>
            <person name="Kralova S."/>
            <person name="Pavlinic D."/>
            <person name="Benes V."/>
            <person name="Kopecky J."/>
        </authorList>
    </citation>
    <scope>NUCLEOTIDE SEQUENCE [LARGE SCALE GENOMIC DNA]</scope>
    <source>
        <strain evidence="2 3">15Tr583</strain>
    </source>
</reference>
<dbReference type="RefSeq" id="WP_145858214.1">
    <property type="nucleotide sequence ID" value="NZ_RPFW01000006.1"/>
</dbReference>
<feature type="transmembrane region" description="Helical" evidence="1">
    <location>
        <begin position="24"/>
        <end position="45"/>
    </location>
</feature>
<dbReference type="AlphaFoldDB" id="A0A6P2BR77"/>
<dbReference type="EMBL" id="RPFW01000006">
    <property type="protein sequence ID" value="TVZ01532.1"/>
    <property type="molecule type" value="Genomic_DNA"/>
</dbReference>
<evidence type="ECO:0008006" key="4">
    <source>
        <dbReference type="Google" id="ProtNLM"/>
    </source>
</evidence>
<comment type="caution">
    <text evidence="2">The sequence shown here is derived from an EMBL/GenBank/DDBJ whole genome shotgun (WGS) entry which is preliminary data.</text>
</comment>
<dbReference type="Proteomes" id="UP000460272">
    <property type="component" value="Unassembled WGS sequence"/>
</dbReference>
<proteinExistence type="predicted"/>
<accession>A0A6P2BR77</accession>
<organism evidence="2 3">
    <name type="scientific">Trebonia kvetii</name>
    <dbReference type="NCBI Taxonomy" id="2480626"/>
    <lineage>
        <taxon>Bacteria</taxon>
        <taxon>Bacillati</taxon>
        <taxon>Actinomycetota</taxon>
        <taxon>Actinomycetes</taxon>
        <taxon>Streptosporangiales</taxon>
        <taxon>Treboniaceae</taxon>
        <taxon>Trebonia</taxon>
    </lineage>
</organism>
<keyword evidence="1" id="KW-1133">Transmembrane helix</keyword>
<protein>
    <recommendedName>
        <fullName evidence="4">Adhesin domain-containing protein</fullName>
    </recommendedName>
</protein>
<evidence type="ECO:0000313" key="3">
    <source>
        <dbReference type="Proteomes" id="UP000460272"/>
    </source>
</evidence>
<keyword evidence="1" id="KW-0472">Membrane</keyword>
<sequence>MISFLPAAAQPAARELLMTPARRVILLVGVPLSLTLLAWTCYGIISKASQGSYTVSYSPVRVSGGLAMNVYGGDVTLQGGVAPSAAQFTGAGTVWYGLTYSGQRPILATAQTAAGTRINFACPDYNCALSSSVDVPPQVPVTVTSNGGNVTAIGISDATLQTAGGNLTVDGLTGDVSLNTDGRYGPFGGGNVTGTLAAQNVTVDSGGGSVDLQLTTPPSNLNVTTEGGNVTLQLPGGYSYRVDNIPETAAQIDQNGPAQPSAITVATSSSSHYRITISADSGAVTID</sequence>